<reference evidence="2 3" key="1">
    <citation type="submission" date="2015-04" db="EMBL/GenBank/DDBJ databases">
        <title>Complete genome sequence of Schizopora paradoxa KUC8140, a cosmopolitan wood degrader in East Asia.</title>
        <authorList>
            <consortium name="DOE Joint Genome Institute"/>
            <person name="Min B."/>
            <person name="Park H."/>
            <person name="Jang Y."/>
            <person name="Kim J.-J."/>
            <person name="Kim K.H."/>
            <person name="Pangilinan J."/>
            <person name="Lipzen A."/>
            <person name="Riley R."/>
            <person name="Grigoriev I.V."/>
            <person name="Spatafora J.W."/>
            <person name="Choi I.-G."/>
        </authorList>
    </citation>
    <scope>NUCLEOTIDE SEQUENCE [LARGE SCALE GENOMIC DNA]</scope>
    <source>
        <strain evidence="2 3">KUC8140</strain>
    </source>
</reference>
<feature type="region of interest" description="Disordered" evidence="1">
    <location>
        <begin position="1"/>
        <end position="24"/>
    </location>
</feature>
<evidence type="ECO:0008006" key="4">
    <source>
        <dbReference type="Google" id="ProtNLM"/>
    </source>
</evidence>
<dbReference type="Proteomes" id="UP000053477">
    <property type="component" value="Unassembled WGS sequence"/>
</dbReference>
<proteinExistence type="predicted"/>
<feature type="compositionally biased region" description="Low complexity" evidence="1">
    <location>
        <begin position="1"/>
        <end position="13"/>
    </location>
</feature>
<evidence type="ECO:0000313" key="2">
    <source>
        <dbReference type="EMBL" id="KLO11873.1"/>
    </source>
</evidence>
<accession>A0A0H2RQW5</accession>
<dbReference type="InParanoid" id="A0A0H2RQW5"/>
<dbReference type="EMBL" id="KQ085990">
    <property type="protein sequence ID" value="KLO11873.1"/>
    <property type="molecule type" value="Genomic_DNA"/>
</dbReference>
<dbReference type="InterPro" id="IPR013083">
    <property type="entry name" value="Znf_RING/FYVE/PHD"/>
</dbReference>
<feature type="compositionally biased region" description="Polar residues" evidence="1">
    <location>
        <begin position="14"/>
        <end position="24"/>
    </location>
</feature>
<evidence type="ECO:0000256" key="1">
    <source>
        <dbReference type="SAM" id="MobiDB-lite"/>
    </source>
</evidence>
<gene>
    <name evidence="2" type="ORF">SCHPADRAFT_449188</name>
</gene>
<organism evidence="2 3">
    <name type="scientific">Schizopora paradoxa</name>
    <dbReference type="NCBI Taxonomy" id="27342"/>
    <lineage>
        <taxon>Eukaryota</taxon>
        <taxon>Fungi</taxon>
        <taxon>Dikarya</taxon>
        <taxon>Basidiomycota</taxon>
        <taxon>Agaricomycotina</taxon>
        <taxon>Agaricomycetes</taxon>
        <taxon>Hymenochaetales</taxon>
        <taxon>Schizoporaceae</taxon>
        <taxon>Schizopora</taxon>
    </lineage>
</organism>
<protein>
    <recommendedName>
        <fullName evidence="4">RING-type domain-containing protein</fullName>
    </recommendedName>
</protein>
<dbReference type="AlphaFoldDB" id="A0A0H2RQW5"/>
<keyword evidence="3" id="KW-1185">Reference proteome</keyword>
<evidence type="ECO:0000313" key="3">
    <source>
        <dbReference type="Proteomes" id="UP000053477"/>
    </source>
</evidence>
<name>A0A0H2RQW5_9AGAM</name>
<sequence length="98" mass="10974">MEPEFESPFSFSSRNQTQQGSQGQCPVCLSPTILYPFNCNTNLSMMYQNPGADNLRSSARHEACKRCLGAFERTYAPCPMCKGNAKQSQRATNLFPRV</sequence>
<dbReference type="Gene3D" id="3.30.40.10">
    <property type="entry name" value="Zinc/RING finger domain, C3HC4 (zinc finger)"/>
    <property type="match status" value="1"/>
</dbReference>